<dbReference type="PhylomeDB" id="A7RTM6"/>
<evidence type="ECO:0000313" key="5">
    <source>
        <dbReference type="EMBL" id="EDO45238.1"/>
    </source>
</evidence>
<keyword evidence="6" id="KW-1185">Reference proteome</keyword>
<evidence type="ECO:0000256" key="2">
    <source>
        <dbReference type="PROSITE-ProRule" id="PRU00108"/>
    </source>
</evidence>
<organism evidence="5 6">
    <name type="scientific">Nematostella vectensis</name>
    <name type="common">Starlet sea anemone</name>
    <dbReference type="NCBI Taxonomy" id="45351"/>
    <lineage>
        <taxon>Eukaryota</taxon>
        <taxon>Metazoa</taxon>
        <taxon>Cnidaria</taxon>
        <taxon>Anthozoa</taxon>
        <taxon>Hexacorallia</taxon>
        <taxon>Actiniaria</taxon>
        <taxon>Edwardsiidae</taxon>
        <taxon>Nematostella</taxon>
    </lineage>
</organism>
<name>A7RTM6_NEMVE</name>
<dbReference type="PROSITE" id="PS50071">
    <property type="entry name" value="HOMEOBOX_2"/>
    <property type="match status" value="1"/>
</dbReference>
<dbReference type="AlphaFoldDB" id="A7RTM6"/>
<feature type="domain" description="Homeobox" evidence="4">
    <location>
        <begin position="1"/>
        <end position="58"/>
    </location>
</feature>
<keyword evidence="2 3" id="KW-0238">DNA-binding</keyword>
<reference evidence="5 6" key="1">
    <citation type="journal article" date="2007" name="Science">
        <title>Sea anemone genome reveals ancestral eumetazoan gene repertoire and genomic organization.</title>
        <authorList>
            <person name="Putnam N.H."/>
            <person name="Srivastava M."/>
            <person name="Hellsten U."/>
            <person name="Dirks B."/>
            <person name="Chapman J."/>
            <person name="Salamov A."/>
            <person name="Terry A."/>
            <person name="Shapiro H."/>
            <person name="Lindquist E."/>
            <person name="Kapitonov V.V."/>
            <person name="Jurka J."/>
            <person name="Genikhovich G."/>
            <person name="Grigoriev I.V."/>
            <person name="Lucas S.M."/>
            <person name="Steele R.E."/>
            <person name="Finnerty J.R."/>
            <person name="Technau U."/>
            <person name="Martindale M.Q."/>
            <person name="Rokhsar D.S."/>
        </authorList>
    </citation>
    <scope>NUCLEOTIDE SEQUENCE [LARGE SCALE GENOMIC DNA]</scope>
    <source>
        <strain evidence="6">CH2 X CH6</strain>
    </source>
</reference>
<dbReference type="InterPro" id="IPR001356">
    <property type="entry name" value="HD"/>
</dbReference>
<dbReference type="InterPro" id="IPR009057">
    <property type="entry name" value="Homeodomain-like_sf"/>
</dbReference>
<dbReference type="Gene3D" id="1.10.10.60">
    <property type="entry name" value="Homeodomain-like"/>
    <property type="match status" value="1"/>
</dbReference>
<dbReference type="Proteomes" id="UP000001593">
    <property type="component" value="Unassembled WGS sequence"/>
</dbReference>
<dbReference type="SMART" id="SM00389">
    <property type="entry name" value="HOX"/>
    <property type="match status" value="1"/>
</dbReference>
<dbReference type="EMBL" id="DS469537">
    <property type="protein sequence ID" value="EDO45238.1"/>
    <property type="molecule type" value="Genomic_DNA"/>
</dbReference>
<comment type="subcellular location">
    <subcellularLocation>
        <location evidence="1 2 3">Nucleus</location>
    </subcellularLocation>
</comment>
<dbReference type="GO" id="GO:0003677">
    <property type="term" value="F:DNA binding"/>
    <property type="evidence" value="ECO:0007669"/>
    <property type="project" value="UniProtKB-UniRule"/>
</dbReference>
<keyword evidence="2 3" id="KW-0371">Homeobox</keyword>
<sequence length="66" mass="8038">KRKRRNLTKRQQKILETAYSTIKYPTIEDRQRLETSTQLSEDRIQVWFQNRRAKDRRLQDGAAIPH</sequence>
<dbReference type="eggNOG" id="KOG0849">
    <property type="taxonomic scope" value="Eukaryota"/>
</dbReference>
<evidence type="ECO:0000259" key="4">
    <source>
        <dbReference type="PROSITE" id="PS50071"/>
    </source>
</evidence>
<feature type="non-terminal residue" evidence="5">
    <location>
        <position position="1"/>
    </location>
</feature>
<dbReference type="SUPFAM" id="SSF46689">
    <property type="entry name" value="Homeodomain-like"/>
    <property type="match status" value="1"/>
</dbReference>
<dbReference type="PANTHER" id="PTHR24323:SF7">
    <property type="entry name" value="HOMEOBOX DOMAIN-CONTAINING PROTEIN"/>
    <property type="match status" value="1"/>
</dbReference>
<dbReference type="InterPro" id="IPR051775">
    <property type="entry name" value="Homeobox_domain"/>
</dbReference>
<proteinExistence type="predicted"/>
<dbReference type="InParanoid" id="A7RTM6"/>
<dbReference type="STRING" id="45351.A7RTM6"/>
<gene>
    <name evidence="5" type="ORF">NEMVEDRAFT_v1g92785</name>
</gene>
<evidence type="ECO:0000313" key="6">
    <source>
        <dbReference type="Proteomes" id="UP000001593"/>
    </source>
</evidence>
<keyword evidence="2 3" id="KW-0539">Nucleus</keyword>
<dbReference type="CDD" id="cd00086">
    <property type="entry name" value="homeodomain"/>
    <property type="match status" value="1"/>
</dbReference>
<dbReference type="HOGENOM" id="CLU_049543_12_1_1"/>
<dbReference type="PANTHER" id="PTHR24323">
    <property type="entry name" value="CEH-10 HOMEODOMAIN-CONTAINING HOMOLOG"/>
    <property type="match status" value="1"/>
</dbReference>
<dbReference type="Pfam" id="PF00046">
    <property type="entry name" value="Homeodomain"/>
    <property type="match status" value="1"/>
</dbReference>
<dbReference type="GO" id="GO:0005634">
    <property type="term" value="C:nucleus"/>
    <property type="evidence" value="ECO:0007669"/>
    <property type="project" value="UniProtKB-SubCell"/>
</dbReference>
<feature type="DNA-binding region" description="Homeobox" evidence="2">
    <location>
        <begin position="3"/>
        <end position="59"/>
    </location>
</feature>
<feature type="non-terminal residue" evidence="5">
    <location>
        <position position="66"/>
    </location>
</feature>
<evidence type="ECO:0000256" key="1">
    <source>
        <dbReference type="ARBA" id="ARBA00004123"/>
    </source>
</evidence>
<protein>
    <recommendedName>
        <fullName evidence="4">Homeobox domain-containing protein</fullName>
    </recommendedName>
</protein>
<accession>A7RTM6</accession>
<evidence type="ECO:0000256" key="3">
    <source>
        <dbReference type="RuleBase" id="RU000682"/>
    </source>
</evidence>